<proteinExistence type="inferred from homology"/>
<feature type="domain" description="Helicase C-terminal" evidence="9">
    <location>
        <begin position="271"/>
        <end position="421"/>
    </location>
</feature>
<evidence type="ECO:0000256" key="7">
    <source>
        <dbReference type="RuleBase" id="RU364117"/>
    </source>
</evidence>
<dbReference type="InterPro" id="IPR027417">
    <property type="entry name" value="P-loop_NTPase"/>
</dbReference>
<dbReference type="Pfam" id="PF16124">
    <property type="entry name" value="RecQ_Zn_bind"/>
    <property type="match status" value="1"/>
</dbReference>
<dbReference type="PROSITE" id="PS51192">
    <property type="entry name" value="HELICASE_ATP_BIND_1"/>
    <property type="match status" value="1"/>
</dbReference>
<evidence type="ECO:0000313" key="10">
    <source>
        <dbReference type="EMBL" id="KAA8908132.1"/>
    </source>
</evidence>
<comment type="catalytic activity">
    <reaction evidence="7">
        <text>ATP + H2O = ADP + phosphate + H(+)</text>
        <dbReference type="Rhea" id="RHEA:13065"/>
        <dbReference type="ChEBI" id="CHEBI:15377"/>
        <dbReference type="ChEBI" id="CHEBI:15378"/>
        <dbReference type="ChEBI" id="CHEBI:30616"/>
        <dbReference type="ChEBI" id="CHEBI:43474"/>
        <dbReference type="ChEBI" id="CHEBI:456216"/>
    </reaction>
</comment>
<gene>
    <name evidence="10" type="ORF">FN846DRAFT_918699</name>
</gene>
<dbReference type="InterPro" id="IPR004589">
    <property type="entry name" value="DNA_helicase_ATP-dep_RecQ"/>
</dbReference>
<dbReference type="GO" id="GO:0043138">
    <property type="term" value="F:3'-5' DNA helicase activity"/>
    <property type="evidence" value="ECO:0007669"/>
    <property type="project" value="UniProtKB-EC"/>
</dbReference>
<keyword evidence="2 7" id="KW-0547">Nucleotide-binding</keyword>
<comment type="subcellular location">
    <subcellularLocation>
        <location evidence="7">Nucleus</location>
    </subcellularLocation>
</comment>
<comment type="catalytic activity">
    <reaction evidence="6 7">
        <text>Couples ATP hydrolysis with the unwinding of duplex DNA by translocating in the 3'-5' direction.</text>
        <dbReference type="EC" id="5.6.2.4"/>
    </reaction>
</comment>
<sequence length="496" mass="55809">MPGEKRKRSLLDIDFVLRRVFGKTSFRSVQREVIEAALEGCDVYLQASTGLGKSLTFQLPAVVTDHGTTIVVSPLLSIMANQVEALTAAGVKAARLDSTITPQERNAIFKDLECGHPMLRLLYVTPELCATPNFRAKLAIVHKQGELNRIVVDEAHCISEWGHDFRAAFKQLYWFKCEFPKVPIMAVTATATHRVREDIIRILRLPPPPQLQMFLLSTSRANLHYEIRYINDSINPLDDILAWLKGVYQRKKDMDIRDSTGQRHTAVSGLIYCQKVTALQNLCIFPNLPACQRQTCEDVAKELRAHGIGARPYHAVLNNEEKTDTTQNWLLSLPGYDIIVATTAFGMGIDKANVRFVVHWECPMSLEAYYQEAGRAGRDGNAARCILFYSRESRDRAAYLLNREAARGANEQAESRMRSFQALVTYCEDTTTCRHVSISRYFGDTEDPVCDFACDVCKDRSAVAAAKRSGLAAEEWVSTQREMNAESFYGGMVDYD</sequence>
<keyword evidence="3 7" id="KW-0378">Hydrolase</keyword>
<dbReference type="OrthoDB" id="10261556at2759"/>
<evidence type="ECO:0000259" key="9">
    <source>
        <dbReference type="PROSITE" id="PS51194"/>
    </source>
</evidence>
<dbReference type="GO" id="GO:0016887">
    <property type="term" value="F:ATP hydrolysis activity"/>
    <property type="evidence" value="ECO:0007669"/>
    <property type="project" value="RHEA"/>
</dbReference>
<name>A0A5J5EYN6_9PEZI</name>
<dbReference type="SMART" id="SM00487">
    <property type="entry name" value="DEXDc"/>
    <property type="match status" value="1"/>
</dbReference>
<evidence type="ECO:0000313" key="11">
    <source>
        <dbReference type="Proteomes" id="UP000326924"/>
    </source>
</evidence>
<evidence type="ECO:0000256" key="3">
    <source>
        <dbReference type="ARBA" id="ARBA00022801"/>
    </source>
</evidence>
<dbReference type="InterPro" id="IPR014001">
    <property type="entry name" value="Helicase_ATP-bd"/>
</dbReference>
<organism evidence="10 11">
    <name type="scientific">Sphaerosporella brunnea</name>
    <dbReference type="NCBI Taxonomy" id="1250544"/>
    <lineage>
        <taxon>Eukaryota</taxon>
        <taxon>Fungi</taxon>
        <taxon>Dikarya</taxon>
        <taxon>Ascomycota</taxon>
        <taxon>Pezizomycotina</taxon>
        <taxon>Pezizomycetes</taxon>
        <taxon>Pezizales</taxon>
        <taxon>Pyronemataceae</taxon>
        <taxon>Sphaerosporella</taxon>
    </lineage>
</organism>
<dbReference type="InterPro" id="IPR001650">
    <property type="entry name" value="Helicase_C-like"/>
</dbReference>
<comment type="caution">
    <text evidence="10">The sequence shown here is derived from an EMBL/GenBank/DDBJ whole genome shotgun (WGS) entry which is preliminary data.</text>
</comment>
<dbReference type="GO" id="GO:0005634">
    <property type="term" value="C:nucleus"/>
    <property type="evidence" value="ECO:0007669"/>
    <property type="project" value="UniProtKB-SubCell"/>
</dbReference>
<dbReference type="Pfam" id="PF00270">
    <property type="entry name" value="DEAD"/>
    <property type="match status" value="1"/>
</dbReference>
<dbReference type="GO" id="GO:0009378">
    <property type="term" value="F:four-way junction helicase activity"/>
    <property type="evidence" value="ECO:0007669"/>
    <property type="project" value="TreeGrafter"/>
</dbReference>
<dbReference type="InterPro" id="IPR032284">
    <property type="entry name" value="RecQ_Zn-bd"/>
</dbReference>
<dbReference type="AlphaFoldDB" id="A0A5J5EYN6"/>
<feature type="domain" description="Helicase ATP-binding" evidence="8">
    <location>
        <begin position="34"/>
        <end position="209"/>
    </location>
</feature>
<evidence type="ECO:0000256" key="1">
    <source>
        <dbReference type="ARBA" id="ARBA00005446"/>
    </source>
</evidence>
<evidence type="ECO:0000256" key="6">
    <source>
        <dbReference type="ARBA" id="ARBA00034617"/>
    </source>
</evidence>
<dbReference type="CDD" id="cd17920">
    <property type="entry name" value="DEXHc_RecQ"/>
    <property type="match status" value="1"/>
</dbReference>
<evidence type="ECO:0000256" key="4">
    <source>
        <dbReference type="ARBA" id="ARBA00022806"/>
    </source>
</evidence>
<dbReference type="SMART" id="SM00490">
    <property type="entry name" value="HELICc"/>
    <property type="match status" value="1"/>
</dbReference>
<dbReference type="EMBL" id="VXIS01000071">
    <property type="protein sequence ID" value="KAA8908132.1"/>
    <property type="molecule type" value="Genomic_DNA"/>
</dbReference>
<dbReference type="Pfam" id="PF00271">
    <property type="entry name" value="Helicase_C"/>
    <property type="match status" value="1"/>
</dbReference>
<dbReference type="PANTHER" id="PTHR13710">
    <property type="entry name" value="DNA HELICASE RECQ FAMILY MEMBER"/>
    <property type="match status" value="1"/>
</dbReference>
<dbReference type="FunFam" id="3.40.50.300:FF:001389">
    <property type="entry name" value="ATP-dependent DNA helicase RecQ"/>
    <property type="match status" value="1"/>
</dbReference>
<dbReference type="GO" id="GO:0003676">
    <property type="term" value="F:nucleic acid binding"/>
    <property type="evidence" value="ECO:0007669"/>
    <property type="project" value="InterPro"/>
</dbReference>
<reference evidence="10 11" key="1">
    <citation type="submission" date="2019-09" db="EMBL/GenBank/DDBJ databases">
        <title>Draft genome of the ectomycorrhizal ascomycete Sphaerosporella brunnea.</title>
        <authorList>
            <consortium name="DOE Joint Genome Institute"/>
            <person name="Benucci G.M."/>
            <person name="Marozzi G."/>
            <person name="Antonielli L."/>
            <person name="Sanchez S."/>
            <person name="Marco P."/>
            <person name="Wang X."/>
            <person name="Falini L.B."/>
            <person name="Barry K."/>
            <person name="Haridas S."/>
            <person name="Lipzen A."/>
            <person name="Labutti K."/>
            <person name="Grigoriev I.V."/>
            <person name="Murat C."/>
            <person name="Martin F."/>
            <person name="Albertini E."/>
            <person name="Donnini D."/>
            <person name="Bonito G."/>
        </authorList>
    </citation>
    <scope>NUCLEOTIDE SEQUENCE [LARGE SCALE GENOMIC DNA]</scope>
    <source>
        <strain evidence="10 11">Sb_GMNB300</strain>
    </source>
</reference>
<keyword evidence="5 7" id="KW-0067">ATP-binding</keyword>
<dbReference type="SUPFAM" id="SSF52540">
    <property type="entry name" value="P-loop containing nucleoside triphosphate hydrolases"/>
    <property type="match status" value="1"/>
</dbReference>
<keyword evidence="4 7" id="KW-0347">Helicase</keyword>
<dbReference type="GO" id="GO:0005694">
    <property type="term" value="C:chromosome"/>
    <property type="evidence" value="ECO:0007669"/>
    <property type="project" value="TreeGrafter"/>
</dbReference>
<dbReference type="InParanoid" id="A0A5J5EYN6"/>
<evidence type="ECO:0000259" key="8">
    <source>
        <dbReference type="PROSITE" id="PS51192"/>
    </source>
</evidence>
<accession>A0A5J5EYN6</accession>
<comment type="similarity">
    <text evidence="1 7">Belongs to the helicase family. RecQ subfamily.</text>
</comment>
<evidence type="ECO:0000256" key="2">
    <source>
        <dbReference type="ARBA" id="ARBA00022741"/>
    </source>
</evidence>
<dbReference type="NCBIfam" id="TIGR00614">
    <property type="entry name" value="recQ_fam"/>
    <property type="match status" value="1"/>
</dbReference>
<keyword evidence="11" id="KW-1185">Reference proteome</keyword>
<dbReference type="Gene3D" id="3.40.50.300">
    <property type="entry name" value="P-loop containing nucleotide triphosphate hydrolases"/>
    <property type="match status" value="2"/>
</dbReference>
<dbReference type="GO" id="GO:0005524">
    <property type="term" value="F:ATP binding"/>
    <property type="evidence" value="ECO:0007669"/>
    <property type="project" value="UniProtKB-KW"/>
</dbReference>
<dbReference type="InterPro" id="IPR011545">
    <property type="entry name" value="DEAD/DEAH_box_helicase_dom"/>
</dbReference>
<protein>
    <recommendedName>
        <fullName evidence="7">ATP-dependent DNA helicase</fullName>
        <ecNumber evidence="7">5.6.2.4</ecNumber>
    </recommendedName>
</protein>
<dbReference type="PANTHER" id="PTHR13710:SF152">
    <property type="entry name" value="ATP-DEPENDENT DNA HELICASE Q5"/>
    <property type="match status" value="1"/>
</dbReference>
<dbReference type="GO" id="GO:0005737">
    <property type="term" value="C:cytoplasm"/>
    <property type="evidence" value="ECO:0007669"/>
    <property type="project" value="TreeGrafter"/>
</dbReference>
<evidence type="ECO:0000256" key="5">
    <source>
        <dbReference type="ARBA" id="ARBA00022840"/>
    </source>
</evidence>
<dbReference type="EC" id="5.6.2.4" evidence="7"/>
<keyword evidence="7" id="KW-0539">Nucleus</keyword>
<dbReference type="GO" id="GO:0000724">
    <property type="term" value="P:double-strand break repair via homologous recombination"/>
    <property type="evidence" value="ECO:0007669"/>
    <property type="project" value="TreeGrafter"/>
</dbReference>
<dbReference type="Proteomes" id="UP000326924">
    <property type="component" value="Unassembled WGS sequence"/>
</dbReference>
<dbReference type="PROSITE" id="PS51194">
    <property type="entry name" value="HELICASE_CTER"/>
    <property type="match status" value="1"/>
</dbReference>